<sequence length="158" mass="16699">MARFNTRKTVGMMGAALVAAVSLSAFAGMAHAQEVKASAEVAHATSAAKSWQTGLHRTDLVKRDLGVADREVIQVRVDFEPGVAAPKHSHPGVEVAYVISGTFEYQLEGQPAVTLKSGDSLYIPEGTAHIATNIGKTTGSELATYIVKKGEPLVNLQK</sequence>
<keyword evidence="1" id="KW-0732">Signal</keyword>
<dbReference type="PANTHER" id="PTHR38599">
    <property type="entry name" value="CUPIN DOMAIN PROTEIN (AFU_ORTHOLOGUE AFUA_3G13620)"/>
    <property type="match status" value="1"/>
</dbReference>
<dbReference type="PATRIC" id="fig|317.243.peg.4194"/>
<dbReference type="InterPro" id="IPR013096">
    <property type="entry name" value="Cupin_2"/>
</dbReference>
<evidence type="ECO:0000259" key="2">
    <source>
        <dbReference type="Pfam" id="PF07883"/>
    </source>
</evidence>
<dbReference type="PANTHER" id="PTHR38599:SF1">
    <property type="entry name" value="CUPIN DOMAIN PROTEIN (AFU_ORTHOLOGUE AFUA_3G13620)"/>
    <property type="match status" value="1"/>
</dbReference>
<feature type="domain" description="Cupin type-2" evidence="2">
    <location>
        <begin position="76"/>
        <end position="138"/>
    </location>
</feature>
<organism evidence="3 4">
    <name type="scientific">Pseudomonas syringae</name>
    <dbReference type="NCBI Taxonomy" id="317"/>
    <lineage>
        <taxon>Bacteria</taxon>
        <taxon>Pseudomonadati</taxon>
        <taxon>Pseudomonadota</taxon>
        <taxon>Gammaproteobacteria</taxon>
        <taxon>Pseudomonadales</taxon>
        <taxon>Pseudomonadaceae</taxon>
        <taxon>Pseudomonas</taxon>
    </lineage>
</organism>
<proteinExistence type="predicted"/>
<dbReference type="CDD" id="cd02235">
    <property type="entry name" value="cupin_BLL4011-like"/>
    <property type="match status" value="1"/>
</dbReference>
<name>A0A1C7Z8C0_PSESX</name>
<feature type="signal peptide" evidence="1">
    <location>
        <begin position="1"/>
        <end position="27"/>
    </location>
</feature>
<dbReference type="OrthoDB" id="9793521at2"/>
<evidence type="ECO:0000256" key="1">
    <source>
        <dbReference type="SAM" id="SignalP"/>
    </source>
</evidence>
<dbReference type="RefSeq" id="WP_065832335.1">
    <property type="nucleotide sequence ID" value="NZ_LGSI01000020.1"/>
</dbReference>
<gene>
    <name evidence="3" type="ORF">AFK24_05845</name>
</gene>
<comment type="caution">
    <text evidence="3">The sequence shown here is derived from an EMBL/GenBank/DDBJ whole genome shotgun (WGS) entry which is preliminary data.</text>
</comment>
<dbReference type="Gene3D" id="2.60.120.10">
    <property type="entry name" value="Jelly Rolls"/>
    <property type="match status" value="1"/>
</dbReference>
<dbReference type="SUPFAM" id="SSF51182">
    <property type="entry name" value="RmlC-like cupins"/>
    <property type="match status" value="1"/>
</dbReference>
<reference evidence="3 4" key="1">
    <citation type="submission" date="2015-07" db="EMBL/GenBank/DDBJ databases">
        <title>Draft genome sequence of a diazotrophic, plant growth-promoting rhizobacterium of the Pseudomonas syringae complex.</title>
        <authorList>
            <person name="Patten C.L."/>
            <person name="Jeong H."/>
        </authorList>
    </citation>
    <scope>NUCLEOTIDE SEQUENCE [LARGE SCALE GENOMIC DNA]</scope>
    <source>
        <strain evidence="3 4">GR12-2</strain>
    </source>
</reference>
<dbReference type="InterPro" id="IPR014710">
    <property type="entry name" value="RmlC-like_jellyroll"/>
</dbReference>
<dbReference type="InterPro" id="IPR011051">
    <property type="entry name" value="RmlC_Cupin_sf"/>
</dbReference>
<evidence type="ECO:0000313" key="4">
    <source>
        <dbReference type="Proteomes" id="UP000093104"/>
    </source>
</evidence>
<dbReference type="Pfam" id="PF07883">
    <property type="entry name" value="Cupin_2"/>
    <property type="match status" value="1"/>
</dbReference>
<dbReference type="Proteomes" id="UP000093104">
    <property type="component" value="Unassembled WGS sequence"/>
</dbReference>
<protein>
    <submittedName>
        <fullName evidence="3">Cupin</fullName>
    </submittedName>
</protein>
<dbReference type="EMBL" id="LGSI01000020">
    <property type="protein sequence ID" value="OCR26073.1"/>
    <property type="molecule type" value="Genomic_DNA"/>
</dbReference>
<evidence type="ECO:0000313" key="3">
    <source>
        <dbReference type="EMBL" id="OCR26073.1"/>
    </source>
</evidence>
<feature type="chain" id="PRO_5008892258" evidence="1">
    <location>
        <begin position="28"/>
        <end position="158"/>
    </location>
</feature>
<dbReference type="AlphaFoldDB" id="A0A1C7Z8C0"/>
<accession>A0A1C7Z8C0</accession>